<feature type="region of interest" description="Disordered" evidence="1">
    <location>
        <begin position="1"/>
        <end position="28"/>
    </location>
</feature>
<evidence type="ECO:0000313" key="2">
    <source>
        <dbReference type="EMBL" id="TDH65192.1"/>
    </source>
</evidence>
<dbReference type="OrthoDB" id="10585578at2759"/>
<proteinExistence type="predicted"/>
<protein>
    <submittedName>
        <fullName evidence="2">Uncharacterized protein</fullName>
    </submittedName>
</protein>
<sequence>MDASVSGTTKEYYTPKRSHVMTPNEREKRGVLVRNKHNDLVLKKGRSNNKRLTIKAGTEAVLQIASAKEWQDMWQDIATEWPRALQVGLPTVYSSPARWTEAAQAGTETSSQAGPPFSA</sequence>
<dbReference type="KEGG" id="blac:94352762"/>
<reference evidence="2 3" key="1">
    <citation type="journal article" date="2021" name="Genome Biol.">
        <title>AFLAP: assembly-free linkage analysis pipeline using k-mers from genome sequencing data.</title>
        <authorList>
            <person name="Fletcher K."/>
            <person name="Zhang L."/>
            <person name="Gil J."/>
            <person name="Han R."/>
            <person name="Cavanaugh K."/>
            <person name="Michelmore R."/>
        </authorList>
    </citation>
    <scope>NUCLEOTIDE SEQUENCE [LARGE SCALE GENOMIC DNA]</scope>
    <source>
        <strain evidence="2 3">SF5</strain>
    </source>
</reference>
<feature type="compositionally biased region" description="Polar residues" evidence="1">
    <location>
        <begin position="1"/>
        <end position="11"/>
    </location>
</feature>
<organism evidence="2 3">
    <name type="scientific">Bremia lactucae</name>
    <name type="common">Lettuce downy mildew</name>
    <dbReference type="NCBI Taxonomy" id="4779"/>
    <lineage>
        <taxon>Eukaryota</taxon>
        <taxon>Sar</taxon>
        <taxon>Stramenopiles</taxon>
        <taxon>Oomycota</taxon>
        <taxon>Peronosporomycetes</taxon>
        <taxon>Peronosporales</taxon>
        <taxon>Peronosporaceae</taxon>
        <taxon>Bremia</taxon>
    </lineage>
</organism>
<keyword evidence="3" id="KW-1185">Reference proteome</keyword>
<dbReference type="Proteomes" id="UP000294530">
    <property type="component" value="Unassembled WGS sequence"/>
</dbReference>
<dbReference type="AlphaFoldDB" id="A0A976IB05"/>
<evidence type="ECO:0000256" key="1">
    <source>
        <dbReference type="SAM" id="MobiDB-lite"/>
    </source>
</evidence>
<dbReference type="EMBL" id="SHOA02000220">
    <property type="protein sequence ID" value="TDH65192.1"/>
    <property type="molecule type" value="Genomic_DNA"/>
</dbReference>
<name>A0A976IB05_BRELC</name>
<evidence type="ECO:0000313" key="3">
    <source>
        <dbReference type="Proteomes" id="UP000294530"/>
    </source>
</evidence>
<gene>
    <name evidence="2" type="ORF">CCR75_009044</name>
</gene>
<accession>A0A976IB05</accession>
<comment type="caution">
    <text evidence="2">The sequence shown here is derived from an EMBL/GenBank/DDBJ whole genome shotgun (WGS) entry which is preliminary data.</text>
</comment>
<feature type="region of interest" description="Disordered" evidence="1">
    <location>
        <begin position="100"/>
        <end position="119"/>
    </location>
</feature>
<dbReference type="GeneID" id="94352762"/>
<dbReference type="RefSeq" id="XP_067814691.1">
    <property type="nucleotide sequence ID" value="XM_067967091.1"/>
</dbReference>